<dbReference type="EMBL" id="CAADFA010000202">
    <property type="protein sequence ID" value="VFJ57574.1"/>
    <property type="molecule type" value="Genomic_DNA"/>
</dbReference>
<evidence type="ECO:0000313" key="3">
    <source>
        <dbReference type="EMBL" id="VFK06579.1"/>
    </source>
</evidence>
<name>A0A450RYY2_9GAMM</name>
<evidence type="ECO:0000313" key="2">
    <source>
        <dbReference type="EMBL" id="VFJ57574.1"/>
    </source>
</evidence>
<dbReference type="EMBL" id="CAADFL010000020">
    <property type="protein sequence ID" value="VFK06579.1"/>
    <property type="molecule type" value="Genomic_DNA"/>
</dbReference>
<dbReference type="InterPro" id="IPR007833">
    <property type="entry name" value="Capsule_polysaccharide_synth"/>
</dbReference>
<sequence length="151" mass="17414">MNFHAGDWFYYPRGAFHYRGAMEDWPAWFAALIDRLDIQVVLLFGDCRPIHRAAHTIALEHGLEIGVFEEGYIRPDYVTLEHLGANAHSRLPRHPDLFRTEPSSVPERIPVGNTYWAMVWHGGWYFGVGSLGNLFISRSALQMDRVLRALY</sequence>
<evidence type="ECO:0000313" key="1">
    <source>
        <dbReference type="EMBL" id="VFJ44477.1"/>
    </source>
</evidence>
<dbReference type="GO" id="GO:0000271">
    <property type="term" value="P:polysaccharide biosynthetic process"/>
    <property type="evidence" value="ECO:0007669"/>
    <property type="project" value="InterPro"/>
</dbReference>
<dbReference type="EMBL" id="CAADEZ010000017">
    <property type="protein sequence ID" value="VFJ44477.1"/>
    <property type="molecule type" value="Genomic_DNA"/>
</dbReference>
<reference evidence="1" key="1">
    <citation type="submission" date="2019-02" db="EMBL/GenBank/DDBJ databases">
        <authorList>
            <person name="Gruber-Vodicka R. H."/>
            <person name="Seah K. B. B."/>
        </authorList>
    </citation>
    <scope>NUCLEOTIDE SEQUENCE</scope>
    <source>
        <strain evidence="1">BECK_BZ163</strain>
        <strain evidence="3">BECK_BZ164</strain>
        <strain evidence="2">BECK_BZ165</strain>
    </source>
</reference>
<gene>
    <name evidence="1" type="ORF">BECKFM1743A_GA0114220_100173</name>
    <name evidence="3" type="ORF">BECKFM1743B_GA0114221_100204</name>
    <name evidence="2" type="ORF">BECKFM1743C_GA0114222_102025</name>
</gene>
<protein>
    <submittedName>
        <fullName evidence="1">Capsular polysaccharide export protein</fullName>
    </submittedName>
</protein>
<dbReference type="AlphaFoldDB" id="A0A450RYY2"/>
<dbReference type="GO" id="GO:0015774">
    <property type="term" value="P:polysaccharide transport"/>
    <property type="evidence" value="ECO:0007669"/>
    <property type="project" value="InterPro"/>
</dbReference>
<proteinExistence type="predicted"/>
<dbReference type="Pfam" id="PF05159">
    <property type="entry name" value="Capsule_synth"/>
    <property type="match status" value="1"/>
</dbReference>
<accession>A0A450RYY2</accession>
<organism evidence="1">
    <name type="scientific">Candidatus Kentrum sp. FM</name>
    <dbReference type="NCBI Taxonomy" id="2126340"/>
    <lineage>
        <taxon>Bacteria</taxon>
        <taxon>Pseudomonadati</taxon>
        <taxon>Pseudomonadota</taxon>
        <taxon>Gammaproteobacteria</taxon>
        <taxon>Candidatus Kentrum</taxon>
    </lineage>
</organism>